<sequence>MIEHSIDAAFSPKGRINRLAWWIGILATAGAGLIGTALMNADTFDESVNAVPHAPTMAAFLWAALAAYVATVLTLKRLDDAGRPKWLGILFGAAAALLLAGWGIGAFSDPFVPPATMGTMWGLVLAMTPALVEAAHRPSRARTLP</sequence>
<evidence type="ECO:0008006" key="4">
    <source>
        <dbReference type="Google" id="ProtNLM"/>
    </source>
</evidence>
<dbReference type="Proteomes" id="UP000018542">
    <property type="component" value="Chromosome"/>
</dbReference>
<reference evidence="2 3" key="1">
    <citation type="journal article" date="2014" name="Genome Announc.">
        <title>Complete Genome Sequence of Hyphomicrobium nitrativorans Strain NL23, a Denitrifying Bacterium Isolated from Biofilm of a Methanol-Fed Denitrification System Treating Seawater at the Montreal Biodome.</title>
        <authorList>
            <person name="Martineau C."/>
            <person name="Villeneuve C."/>
            <person name="Mauffrey F."/>
            <person name="Villemur R."/>
        </authorList>
    </citation>
    <scope>NUCLEOTIDE SEQUENCE [LARGE SCALE GENOMIC DNA]</scope>
    <source>
        <strain evidence="2">NL23</strain>
    </source>
</reference>
<dbReference type="EMBL" id="CP006912">
    <property type="protein sequence ID" value="AHB50090.1"/>
    <property type="molecule type" value="Genomic_DNA"/>
</dbReference>
<feature type="transmembrane region" description="Helical" evidence="1">
    <location>
        <begin position="19"/>
        <end position="39"/>
    </location>
</feature>
<keyword evidence="1" id="KW-0472">Membrane</keyword>
<feature type="transmembrane region" description="Helical" evidence="1">
    <location>
        <begin position="111"/>
        <end position="132"/>
    </location>
</feature>
<dbReference type="InterPro" id="IPR008523">
    <property type="entry name" value="DUF805"/>
</dbReference>
<feature type="transmembrane region" description="Helical" evidence="1">
    <location>
        <begin position="87"/>
        <end position="105"/>
    </location>
</feature>
<dbReference type="GO" id="GO:0016020">
    <property type="term" value="C:membrane"/>
    <property type="evidence" value="ECO:0007669"/>
    <property type="project" value="InterPro"/>
</dbReference>
<feature type="transmembrane region" description="Helical" evidence="1">
    <location>
        <begin position="59"/>
        <end position="75"/>
    </location>
</feature>
<gene>
    <name evidence="2" type="ORF">W911_07860</name>
</gene>
<dbReference type="HOGENOM" id="CLU_1784251_0_0_5"/>
<proteinExistence type="predicted"/>
<dbReference type="PATRIC" id="fig|1029756.8.peg.1643"/>
<dbReference type="AlphaFoldDB" id="V5SJ24"/>
<dbReference type="Pfam" id="PF05656">
    <property type="entry name" value="DUF805"/>
    <property type="match status" value="1"/>
</dbReference>
<protein>
    <recommendedName>
        <fullName evidence="4">DUF805 domain-containing protein</fullName>
    </recommendedName>
</protein>
<keyword evidence="1" id="KW-0812">Transmembrane</keyword>
<name>V5SJ24_9HYPH</name>
<dbReference type="RefSeq" id="WP_023786955.1">
    <property type="nucleotide sequence ID" value="NC_022997.1"/>
</dbReference>
<evidence type="ECO:0000313" key="2">
    <source>
        <dbReference type="EMBL" id="AHB50090.1"/>
    </source>
</evidence>
<dbReference type="OrthoDB" id="9812349at2"/>
<keyword evidence="1" id="KW-1133">Transmembrane helix</keyword>
<evidence type="ECO:0000256" key="1">
    <source>
        <dbReference type="SAM" id="Phobius"/>
    </source>
</evidence>
<evidence type="ECO:0000313" key="3">
    <source>
        <dbReference type="Proteomes" id="UP000018542"/>
    </source>
</evidence>
<accession>V5SJ24</accession>
<keyword evidence="3" id="KW-1185">Reference proteome</keyword>
<organism evidence="2 3">
    <name type="scientific">Hyphomicrobium nitrativorans NL23</name>
    <dbReference type="NCBI Taxonomy" id="1029756"/>
    <lineage>
        <taxon>Bacteria</taxon>
        <taxon>Pseudomonadati</taxon>
        <taxon>Pseudomonadota</taxon>
        <taxon>Alphaproteobacteria</taxon>
        <taxon>Hyphomicrobiales</taxon>
        <taxon>Hyphomicrobiaceae</taxon>
        <taxon>Hyphomicrobium</taxon>
    </lineage>
</organism>
<dbReference type="STRING" id="1029756.W911_07860"/>
<dbReference type="KEGG" id="hni:W911_07860"/>